<name>A0A3S4DP70_9MICO</name>
<dbReference type="AlphaFoldDB" id="A0A3S4DP70"/>
<dbReference type="PROSITE" id="PS50943">
    <property type="entry name" value="HTH_CROC1"/>
    <property type="match status" value="1"/>
</dbReference>
<dbReference type="InterPro" id="IPR010982">
    <property type="entry name" value="Lambda_DNA-bd_dom_sf"/>
</dbReference>
<proteinExistence type="predicted"/>
<dbReference type="SUPFAM" id="SSF47413">
    <property type="entry name" value="lambda repressor-like DNA-binding domains"/>
    <property type="match status" value="1"/>
</dbReference>
<dbReference type="EMBL" id="RZNB01000001">
    <property type="protein sequence ID" value="RWZ52946.1"/>
    <property type="molecule type" value="Genomic_DNA"/>
</dbReference>
<dbReference type="RefSeq" id="WP_128493789.1">
    <property type="nucleotide sequence ID" value="NZ_RZNB01000001.1"/>
</dbReference>
<dbReference type="CDD" id="cd00093">
    <property type="entry name" value="HTH_XRE"/>
    <property type="match status" value="1"/>
</dbReference>
<dbReference type="Pfam" id="PF01381">
    <property type="entry name" value="HTH_3"/>
    <property type="match status" value="1"/>
</dbReference>
<dbReference type="InterPro" id="IPR001387">
    <property type="entry name" value="Cro/C1-type_HTH"/>
</dbReference>
<dbReference type="Proteomes" id="UP000288547">
    <property type="component" value="Unassembled WGS sequence"/>
</dbReference>
<evidence type="ECO:0000313" key="2">
    <source>
        <dbReference type="EMBL" id="RWZ52946.1"/>
    </source>
</evidence>
<dbReference type="GO" id="GO:0003677">
    <property type="term" value="F:DNA binding"/>
    <property type="evidence" value="ECO:0007669"/>
    <property type="project" value="InterPro"/>
</dbReference>
<feature type="domain" description="HTH cro/C1-type" evidence="1">
    <location>
        <begin position="30"/>
        <end position="65"/>
    </location>
</feature>
<evidence type="ECO:0000259" key="1">
    <source>
        <dbReference type="PROSITE" id="PS50943"/>
    </source>
</evidence>
<dbReference type="OrthoDB" id="5122463at2"/>
<dbReference type="Gene3D" id="1.10.260.40">
    <property type="entry name" value="lambda repressor-like DNA-binding domains"/>
    <property type="match status" value="1"/>
</dbReference>
<evidence type="ECO:0000313" key="3">
    <source>
        <dbReference type="Proteomes" id="UP000288547"/>
    </source>
</evidence>
<sequence length="111" mass="11903">MVSTPPAIHANSGASSRGSLAPQFTVADRLRKARELTGLDQGEFAARAGFARTTVVNYELGHRVPRALYLRAWADASGVEGPVRGRGRTFYCLNQCAPGGIRTPNLLFCSP</sequence>
<protein>
    <submittedName>
        <fullName evidence="2">XRE family transcriptional regulator</fullName>
    </submittedName>
</protein>
<accession>A0A3S4DP70</accession>
<dbReference type="SMART" id="SM00530">
    <property type="entry name" value="HTH_XRE"/>
    <property type="match status" value="1"/>
</dbReference>
<comment type="caution">
    <text evidence="2">The sequence shown here is derived from an EMBL/GenBank/DDBJ whole genome shotgun (WGS) entry which is preliminary data.</text>
</comment>
<reference evidence="2 3" key="1">
    <citation type="submission" date="2018-12" db="EMBL/GenBank/DDBJ databases">
        <authorList>
            <person name="Li F."/>
        </authorList>
    </citation>
    <scope>NUCLEOTIDE SEQUENCE [LARGE SCALE GENOMIC DNA]</scope>
    <source>
        <strain evidence="2 3">11W25H-1</strain>
    </source>
</reference>
<organism evidence="2 3">
    <name type="scientific">Labedella phragmitis</name>
    <dbReference type="NCBI Taxonomy" id="2498849"/>
    <lineage>
        <taxon>Bacteria</taxon>
        <taxon>Bacillati</taxon>
        <taxon>Actinomycetota</taxon>
        <taxon>Actinomycetes</taxon>
        <taxon>Micrococcales</taxon>
        <taxon>Microbacteriaceae</taxon>
        <taxon>Labedella</taxon>
    </lineage>
</organism>
<keyword evidence="3" id="KW-1185">Reference proteome</keyword>
<gene>
    <name evidence="2" type="ORF">ELQ90_03145</name>
</gene>